<keyword evidence="2" id="KW-1185">Reference proteome</keyword>
<accession>A0A150GR35</accession>
<evidence type="ECO:0008006" key="3">
    <source>
        <dbReference type="Google" id="ProtNLM"/>
    </source>
</evidence>
<evidence type="ECO:0000313" key="1">
    <source>
        <dbReference type="EMBL" id="KXZ52267.1"/>
    </source>
</evidence>
<sequence length="414" mass="44596">MPVDPLSWHPEILVETAQPGPMLRAVLENGPEQTSQLAETQLRPLSLRVHLPAGVGPCFKIIEASYPKHKAPVCLPPAAEDDVCPTLAPPQNHTAATPALWLAFGPVRHTESTRDWNTYLRDVAVQVAHHVSYHMGMGASGLLLYTDPVSRHYLRKHTAIVTLLAAGVLRYNYDQALFASHALLGLSACGANLMLVITDLDEYLYSPRPGMRWPQPLACMAAGHAPTAGHGAVGPVGSGASISGGSGANSGGTTARGDFIGLHSLRRYNVFALKVGPVNEAALWVQQPPPLPPQLARGLHQPSLQHPLAQYDVRSSRSLNIEHCKAAVVPAAHVVGFFVHEGVPLHGSTRLTDRSCLVILHVANFFGGRFDPPTGGAAVPFRHWLFTNASGAVPGAGMPAEWEPERRQRRRRMK</sequence>
<name>A0A150GR35_GONPE</name>
<dbReference type="OrthoDB" id="531635at2759"/>
<dbReference type="Proteomes" id="UP000075714">
    <property type="component" value="Unassembled WGS sequence"/>
</dbReference>
<organism evidence="1 2">
    <name type="scientific">Gonium pectorale</name>
    <name type="common">Green alga</name>
    <dbReference type="NCBI Taxonomy" id="33097"/>
    <lineage>
        <taxon>Eukaryota</taxon>
        <taxon>Viridiplantae</taxon>
        <taxon>Chlorophyta</taxon>
        <taxon>core chlorophytes</taxon>
        <taxon>Chlorophyceae</taxon>
        <taxon>CS clade</taxon>
        <taxon>Chlamydomonadales</taxon>
        <taxon>Volvocaceae</taxon>
        <taxon>Gonium</taxon>
    </lineage>
</organism>
<gene>
    <name evidence="1" type="ORF">GPECTOR_10g898</name>
</gene>
<comment type="caution">
    <text evidence="1">The sequence shown here is derived from an EMBL/GenBank/DDBJ whole genome shotgun (WGS) entry which is preliminary data.</text>
</comment>
<dbReference type="AlphaFoldDB" id="A0A150GR35"/>
<reference evidence="2" key="1">
    <citation type="journal article" date="2016" name="Nat. Commun.">
        <title>The Gonium pectorale genome demonstrates co-option of cell cycle regulation during the evolution of multicellularity.</title>
        <authorList>
            <person name="Hanschen E.R."/>
            <person name="Marriage T.N."/>
            <person name="Ferris P.J."/>
            <person name="Hamaji T."/>
            <person name="Toyoda A."/>
            <person name="Fujiyama A."/>
            <person name="Neme R."/>
            <person name="Noguchi H."/>
            <person name="Minakuchi Y."/>
            <person name="Suzuki M."/>
            <person name="Kawai-Toyooka H."/>
            <person name="Smith D.R."/>
            <person name="Sparks H."/>
            <person name="Anderson J."/>
            <person name="Bakaric R."/>
            <person name="Luria V."/>
            <person name="Karger A."/>
            <person name="Kirschner M.W."/>
            <person name="Durand P.M."/>
            <person name="Michod R.E."/>
            <person name="Nozaki H."/>
            <person name="Olson B.J."/>
        </authorList>
    </citation>
    <scope>NUCLEOTIDE SEQUENCE [LARGE SCALE GENOMIC DNA]</scope>
    <source>
        <strain evidence="2">NIES-2863</strain>
    </source>
</reference>
<protein>
    <recommendedName>
        <fullName evidence="3">Glycosyltransferase family 92 protein</fullName>
    </recommendedName>
</protein>
<dbReference type="EMBL" id="LSYV01000011">
    <property type="protein sequence ID" value="KXZ52267.1"/>
    <property type="molecule type" value="Genomic_DNA"/>
</dbReference>
<evidence type="ECO:0000313" key="2">
    <source>
        <dbReference type="Proteomes" id="UP000075714"/>
    </source>
</evidence>
<proteinExistence type="predicted"/>